<comment type="caution">
    <text evidence="3">The sequence shown here is derived from an EMBL/GenBank/DDBJ whole genome shotgun (WGS) entry which is preliminary data.</text>
</comment>
<evidence type="ECO:0000313" key="3">
    <source>
        <dbReference type="EMBL" id="MDN3203547.1"/>
    </source>
</evidence>
<gene>
    <name evidence="3" type="ORF">QVH07_05285</name>
</gene>
<dbReference type="NCBIfam" id="NF009386">
    <property type="entry name" value="PRK12745.1"/>
    <property type="match status" value="1"/>
</dbReference>
<dbReference type="Pfam" id="PF13561">
    <property type="entry name" value="adh_short_C2"/>
    <property type="match status" value="1"/>
</dbReference>
<dbReference type="InterPro" id="IPR020904">
    <property type="entry name" value="Sc_DH/Rdtase_CS"/>
</dbReference>
<dbReference type="InterPro" id="IPR036291">
    <property type="entry name" value="NAD(P)-bd_dom_sf"/>
</dbReference>
<dbReference type="EMBL" id="JAUEPH010000002">
    <property type="protein sequence ID" value="MDN3203547.1"/>
    <property type="molecule type" value="Genomic_DNA"/>
</dbReference>
<comment type="similarity">
    <text evidence="1">Belongs to the short-chain dehydrogenases/reductases (SDR) family.</text>
</comment>
<evidence type="ECO:0000256" key="1">
    <source>
        <dbReference type="ARBA" id="ARBA00006484"/>
    </source>
</evidence>
<dbReference type="SUPFAM" id="SSF51735">
    <property type="entry name" value="NAD(P)-binding Rossmann-fold domains"/>
    <property type="match status" value="1"/>
</dbReference>
<protein>
    <submittedName>
        <fullName evidence="3">3-ketoacyl-ACP reductase</fullName>
    </submittedName>
</protein>
<keyword evidence="4" id="KW-1185">Reference proteome</keyword>
<keyword evidence="2" id="KW-0560">Oxidoreductase</keyword>
<dbReference type="InterPro" id="IPR002347">
    <property type="entry name" value="SDR_fam"/>
</dbReference>
<dbReference type="PRINTS" id="PR00080">
    <property type="entry name" value="SDRFAMILY"/>
</dbReference>
<dbReference type="PANTHER" id="PTHR43639">
    <property type="entry name" value="OXIDOREDUCTASE, SHORT-CHAIN DEHYDROGENASE/REDUCTASE FAMILY (AFU_ORTHOLOGUE AFUA_5G02870)"/>
    <property type="match status" value="1"/>
</dbReference>
<dbReference type="Gene3D" id="3.40.50.720">
    <property type="entry name" value="NAD(P)-binding Rossmann-like Domain"/>
    <property type="match status" value="1"/>
</dbReference>
<evidence type="ECO:0000256" key="2">
    <source>
        <dbReference type="ARBA" id="ARBA00023002"/>
    </source>
</evidence>
<proteinExistence type="inferred from homology"/>
<organism evidence="3 4">
    <name type="scientific">Algoriphagus sediminis</name>
    <dbReference type="NCBI Taxonomy" id="3057113"/>
    <lineage>
        <taxon>Bacteria</taxon>
        <taxon>Pseudomonadati</taxon>
        <taxon>Bacteroidota</taxon>
        <taxon>Cytophagia</taxon>
        <taxon>Cytophagales</taxon>
        <taxon>Cyclobacteriaceae</taxon>
        <taxon>Algoriphagus</taxon>
    </lineage>
</organism>
<reference evidence="3" key="1">
    <citation type="submission" date="2023-06" db="EMBL/GenBank/DDBJ databases">
        <title>Robiginitalea aurantiacus sp. nov. and Algoriphagus sediminis sp. nov., isolated from coastal sediment.</title>
        <authorList>
            <person name="Zhou Z.Y."/>
            <person name="An J."/>
            <person name="Jia Y.W."/>
            <person name="Du Z.J."/>
        </authorList>
    </citation>
    <scope>NUCLEOTIDE SEQUENCE</scope>
    <source>
        <strain evidence="3">C2-7</strain>
    </source>
</reference>
<dbReference type="Proteomes" id="UP001171916">
    <property type="component" value="Unassembled WGS sequence"/>
</dbReference>
<accession>A0ABT7YAJ8</accession>
<dbReference type="RefSeq" id="WP_289999107.1">
    <property type="nucleotide sequence ID" value="NZ_JAUEPH010000002.1"/>
</dbReference>
<name>A0ABT7YAJ8_9BACT</name>
<evidence type="ECO:0000313" key="4">
    <source>
        <dbReference type="Proteomes" id="UP001171916"/>
    </source>
</evidence>
<dbReference type="PRINTS" id="PR00081">
    <property type="entry name" value="GDHRDH"/>
</dbReference>
<dbReference type="PROSITE" id="PS00061">
    <property type="entry name" value="ADH_SHORT"/>
    <property type="match status" value="1"/>
</dbReference>
<sequence length="257" mass="28225">MEKPIALITGGSRGIGFGIASELAKNGFDLAINGVRDQKNAKANLEKLQQHEAKVVYLQGDISKTADRNTILQGMKEHFGKINLLVNNAGVAPKTRNDVFEITEDEYDYVVNVNERGTFFLTQIFAQWMAELRNDNPNDPMTIINVTSVSAVLASTLRMAYCMSKAGASMMSKTMAVKMAEFKIPVYEIRPGFMDTDMIEAVREHYQELAKSGSTLEPRIGKPKDVGKVVSALATGQIPYATGQIINVDGGLTLERM</sequence>
<dbReference type="PANTHER" id="PTHR43639:SF1">
    <property type="entry name" value="SHORT-CHAIN DEHYDROGENASE_REDUCTASE FAMILY PROTEIN"/>
    <property type="match status" value="1"/>
</dbReference>